<protein>
    <recommendedName>
        <fullName evidence="1">Transglutaminase-like domain-containing protein</fullName>
    </recommendedName>
</protein>
<gene>
    <name evidence="2" type="ORF">OEZ85_011611</name>
</gene>
<evidence type="ECO:0000313" key="3">
    <source>
        <dbReference type="Proteomes" id="UP001244341"/>
    </source>
</evidence>
<sequence>MPERDRKTVDRKFLVHHARLALTARRANSWAAAVPWEVFLNDVLPYRNLDEPIDIDWRSLFLKRFGPMVADASSLTEAAQLLNRDIWKIWGLHFVPDKSPEIMSPGQTLAAGYASCTGLSIFLADACRAVGIPARVAGTPSWVQDRRDSPDERFNNHNWVEVYDGSGWSFTGACEYNTAGLNHTWFFPQPAKGQTLGSHWHAIYAASYRQTGLPFPLAWAPEDESVPGVDVTQAYIDAPVTWAPTAMAAAAAAAAQAAAAAAAAAAGGGAGEAAAQGLAVA</sequence>
<dbReference type="SUPFAM" id="SSF54001">
    <property type="entry name" value="Cysteine proteinases"/>
    <property type="match status" value="1"/>
</dbReference>
<dbReference type="PANTHER" id="PTHR35532:SF5">
    <property type="entry name" value="CARBOHYDRATE-BINDING DOMAIN-CONTAINING PROTEIN"/>
    <property type="match status" value="1"/>
</dbReference>
<keyword evidence="3" id="KW-1185">Reference proteome</keyword>
<dbReference type="PANTHER" id="PTHR35532">
    <property type="entry name" value="SIMILAR TO POLYHYDROXYALKANOATE DEPOLYMERASE"/>
    <property type="match status" value="1"/>
</dbReference>
<dbReference type="Proteomes" id="UP001244341">
    <property type="component" value="Chromosome 3b"/>
</dbReference>
<accession>A0ABY8TSZ5</accession>
<evidence type="ECO:0000259" key="1">
    <source>
        <dbReference type="SMART" id="SM00460"/>
    </source>
</evidence>
<dbReference type="EMBL" id="CP126210">
    <property type="protein sequence ID" value="WIA11498.1"/>
    <property type="molecule type" value="Genomic_DNA"/>
</dbReference>
<dbReference type="Pfam" id="PF01841">
    <property type="entry name" value="Transglut_core"/>
    <property type="match status" value="1"/>
</dbReference>
<dbReference type="InterPro" id="IPR002931">
    <property type="entry name" value="Transglutaminase-like"/>
</dbReference>
<dbReference type="InterPro" id="IPR038765">
    <property type="entry name" value="Papain-like_cys_pep_sf"/>
</dbReference>
<dbReference type="SMART" id="SM00460">
    <property type="entry name" value="TGc"/>
    <property type="match status" value="1"/>
</dbReference>
<organism evidence="2 3">
    <name type="scientific">Tetradesmus obliquus</name>
    <name type="common">Green alga</name>
    <name type="synonym">Acutodesmus obliquus</name>
    <dbReference type="NCBI Taxonomy" id="3088"/>
    <lineage>
        <taxon>Eukaryota</taxon>
        <taxon>Viridiplantae</taxon>
        <taxon>Chlorophyta</taxon>
        <taxon>core chlorophytes</taxon>
        <taxon>Chlorophyceae</taxon>
        <taxon>CS clade</taxon>
        <taxon>Sphaeropleales</taxon>
        <taxon>Scenedesmaceae</taxon>
        <taxon>Tetradesmus</taxon>
    </lineage>
</organism>
<feature type="domain" description="Transglutaminase-like" evidence="1">
    <location>
        <begin position="108"/>
        <end position="175"/>
    </location>
</feature>
<reference evidence="2 3" key="1">
    <citation type="submission" date="2023-05" db="EMBL/GenBank/DDBJ databases">
        <title>A 100% complete, gapless, phased diploid assembly of the Scenedesmus obliquus UTEX 3031 genome.</title>
        <authorList>
            <person name="Biondi T.C."/>
            <person name="Hanschen E.R."/>
            <person name="Kwon T."/>
            <person name="Eng W."/>
            <person name="Kruse C.P.S."/>
            <person name="Koehler S.I."/>
            <person name="Kunde Y."/>
            <person name="Gleasner C.D."/>
            <person name="You Mak K.T."/>
            <person name="Polle J."/>
            <person name="Hovde B.T."/>
            <person name="Starkenburg S.R."/>
        </authorList>
    </citation>
    <scope>NUCLEOTIDE SEQUENCE [LARGE SCALE GENOMIC DNA]</scope>
    <source>
        <strain evidence="2 3">DOE0152z</strain>
    </source>
</reference>
<proteinExistence type="predicted"/>
<dbReference type="Gene3D" id="3.10.620.30">
    <property type="match status" value="1"/>
</dbReference>
<name>A0ABY8TSZ5_TETOB</name>
<evidence type="ECO:0000313" key="2">
    <source>
        <dbReference type="EMBL" id="WIA11498.1"/>
    </source>
</evidence>